<feature type="compositionally biased region" description="Low complexity" evidence="1">
    <location>
        <begin position="173"/>
        <end position="189"/>
    </location>
</feature>
<feature type="region of interest" description="Disordered" evidence="1">
    <location>
        <begin position="172"/>
        <end position="240"/>
    </location>
</feature>
<keyword evidence="2" id="KW-0812">Transmembrane</keyword>
<name>A0A517WKB7_9PLAN</name>
<dbReference type="Proteomes" id="UP000320722">
    <property type="component" value="Chromosome"/>
</dbReference>
<evidence type="ECO:0000313" key="4">
    <source>
        <dbReference type="Proteomes" id="UP000320722"/>
    </source>
</evidence>
<feature type="compositionally biased region" description="Low complexity" evidence="1">
    <location>
        <begin position="228"/>
        <end position="240"/>
    </location>
</feature>
<reference evidence="3 4" key="1">
    <citation type="submission" date="2019-02" db="EMBL/GenBank/DDBJ databases">
        <title>Deep-cultivation of Planctomycetes and their phenomic and genomic characterization uncovers novel biology.</title>
        <authorList>
            <person name="Wiegand S."/>
            <person name="Jogler M."/>
            <person name="Boedeker C."/>
            <person name="Pinto D."/>
            <person name="Vollmers J."/>
            <person name="Rivas-Marin E."/>
            <person name="Kohn T."/>
            <person name="Peeters S.H."/>
            <person name="Heuer A."/>
            <person name="Rast P."/>
            <person name="Oberbeckmann S."/>
            <person name="Bunk B."/>
            <person name="Jeske O."/>
            <person name="Meyerdierks A."/>
            <person name="Storesund J.E."/>
            <person name="Kallscheuer N."/>
            <person name="Luecker S."/>
            <person name="Lage O.M."/>
            <person name="Pohl T."/>
            <person name="Merkel B.J."/>
            <person name="Hornburger P."/>
            <person name="Mueller R.-W."/>
            <person name="Bruemmer F."/>
            <person name="Labrenz M."/>
            <person name="Spormann A.M."/>
            <person name="Op den Camp H."/>
            <person name="Overmann J."/>
            <person name="Amann R."/>
            <person name="Jetten M.S.M."/>
            <person name="Mascher T."/>
            <person name="Medema M.H."/>
            <person name="Devos D.P."/>
            <person name="Kaster A.-K."/>
            <person name="Ovreas L."/>
            <person name="Rohde M."/>
            <person name="Galperin M.Y."/>
            <person name="Jogler C."/>
        </authorList>
    </citation>
    <scope>NUCLEOTIDE SEQUENCE [LARGE SCALE GENOMIC DNA]</scope>
    <source>
        <strain evidence="3 4">V6</strain>
    </source>
</reference>
<feature type="compositionally biased region" description="Basic and acidic residues" evidence="1">
    <location>
        <begin position="200"/>
        <end position="210"/>
    </location>
</feature>
<dbReference type="AlphaFoldDB" id="A0A517WKB7"/>
<keyword evidence="2" id="KW-1133">Transmembrane helix</keyword>
<evidence type="ECO:0000256" key="1">
    <source>
        <dbReference type="SAM" id="MobiDB-lite"/>
    </source>
</evidence>
<feature type="transmembrane region" description="Helical" evidence="2">
    <location>
        <begin position="98"/>
        <end position="123"/>
    </location>
</feature>
<evidence type="ECO:0000256" key="2">
    <source>
        <dbReference type="SAM" id="Phobius"/>
    </source>
</evidence>
<feature type="transmembrane region" description="Helical" evidence="2">
    <location>
        <begin position="29"/>
        <end position="53"/>
    </location>
</feature>
<proteinExistence type="predicted"/>
<dbReference type="EMBL" id="CP036347">
    <property type="protein sequence ID" value="QDU05702.1"/>
    <property type="molecule type" value="Genomic_DNA"/>
</dbReference>
<protein>
    <submittedName>
        <fullName evidence="3">Uncharacterized protein</fullName>
    </submittedName>
</protein>
<sequence>MNSSPANLDDSIPQDITENSRFTRKILDFGFLTGVVIAGISLILSAVYLYCFLWTTSSSIKMQLDKYKLIEEGSAEIAKQQAFILELAINSEMVIARIALISCGVFVGMSFGFLGFSLFLIGVRGEMDVSAQTEKIQVKVARMSPGVFVITSSVILIAVCVNRETPFKYLREQGNSSSQSSNSSGNLGLKHGVIPAPKPGPKDQPEKQQENEPGSDTSPVNGLPGVCPTPSETSVPESSP</sequence>
<evidence type="ECO:0000313" key="3">
    <source>
        <dbReference type="EMBL" id="QDU05702.1"/>
    </source>
</evidence>
<accession>A0A517WKB7</accession>
<feature type="transmembrane region" description="Helical" evidence="2">
    <location>
        <begin position="143"/>
        <end position="161"/>
    </location>
</feature>
<dbReference type="RefSeq" id="WP_145044218.1">
    <property type="nucleotide sequence ID" value="NZ_CP036347.1"/>
</dbReference>
<keyword evidence="2" id="KW-0472">Membrane</keyword>
<organism evidence="3 4">
    <name type="scientific">Gimesia chilikensis</name>
    <dbReference type="NCBI Taxonomy" id="2605989"/>
    <lineage>
        <taxon>Bacteria</taxon>
        <taxon>Pseudomonadati</taxon>
        <taxon>Planctomycetota</taxon>
        <taxon>Planctomycetia</taxon>
        <taxon>Planctomycetales</taxon>
        <taxon>Planctomycetaceae</taxon>
        <taxon>Gimesia</taxon>
    </lineage>
</organism>
<gene>
    <name evidence="3" type="ORF">V6x_54430</name>
</gene>
<feature type="compositionally biased region" description="Polar residues" evidence="1">
    <location>
        <begin position="211"/>
        <end position="220"/>
    </location>
</feature>